<protein>
    <submittedName>
        <fullName evidence="1">Uncharacterized protein</fullName>
    </submittedName>
</protein>
<dbReference type="STRING" id="1618490.US90_C0007G0033"/>
<comment type="caution">
    <text evidence="1">The sequence shown here is derived from an EMBL/GenBank/DDBJ whole genome shotgun (WGS) entry which is preliminary data.</text>
</comment>
<dbReference type="AlphaFoldDB" id="A0A0G0K4N3"/>
<gene>
    <name evidence="1" type="ORF">US90_C0007G0033</name>
</gene>
<evidence type="ECO:0000313" key="2">
    <source>
        <dbReference type="Proteomes" id="UP000034406"/>
    </source>
</evidence>
<name>A0A0G0K4N3_9BACT</name>
<evidence type="ECO:0000313" key="1">
    <source>
        <dbReference type="EMBL" id="KKQ70420.1"/>
    </source>
</evidence>
<sequence>MLYNKTMNEYLPKALINGVECFGAKKLID</sequence>
<proteinExistence type="predicted"/>
<accession>A0A0G0K4N3</accession>
<reference evidence="1 2" key="1">
    <citation type="journal article" date="2015" name="Nature">
        <title>rRNA introns, odd ribosomes, and small enigmatic genomes across a large radiation of phyla.</title>
        <authorList>
            <person name="Brown C.T."/>
            <person name="Hug L.A."/>
            <person name="Thomas B.C."/>
            <person name="Sharon I."/>
            <person name="Castelle C.J."/>
            <person name="Singh A."/>
            <person name="Wilkins M.J."/>
            <person name="Williams K.H."/>
            <person name="Banfield J.F."/>
        </authorList>
    </citation>
    <scope>NUCLEOTIDE SEQUENCE [LARGE SCALE GENOMIC DNA]</scope>
</reference>
<dbReference type="Proteomes" id="UP000034406">
    <property type="component" value="Unassembled WGS sequence"/>
</dbReference>
<organism evidence="1 2">
    <name type="scientific">Candidatus Shapirobacteria bacterium GW2011_GWE2_38_30</name>
    <dbReference type="NCBI Taxonomy" id="1618490"/>
    <lineage>
        <taxon>Bacteria</taxon>
        <taxon>Candidatus Shapironibacteriota</taxon>
    </lineage>
</organism>
<dbReference type="EMBL" id="LBUT01000007">
    <property type="protein sequence ID" value="KKQ70420.1"/>
    <property type="molecule type" value="Genomic_DNA"/>
</dbReference>